<feature type="region of interest" description="Disordered" evidence="1">
    <location>
        <begin position="1"/>
        <end position="58"/>
    </location>
</feature>
<reference evidence="2 3" key="1">
    <citation type="submission" date="2024-04" db="EMBL/GenBank/DDBJ databases">
        <authorList>
            <consortium name="Genoscope - CEA"/>
            <person name="William W."/>
        </authorList>
    </citation>
    <scope>NUCLEOTIDE SEQUENCE [LARGE SCALE GENOMIC DNA]</scope>
</reference>
<dbReference type="Proteomes" id="UP001497497">
    <property type="component" value="Unassembled WGS sequence"/>
</dbReference>
<feature type="region of interest" description="Disordered" evidence="1">
    <location>
        <begin position="71"/>
        <end position="142"/>
    </location>
</feature>
<sequence length="142" mass="15473">MSKNQTIASPGAPGIRGDVSFIRATPGPTVPSLPPSNQSAEKYTSHHTGQIPPSASRLSQDIPIQPHLFHQHHLHQRQPHHQQPHLQQYLPEHMESQQYALKQPHGAGGASGDSVGRVSSHTGVEGWSDREEALATELEEAK</sequence>
<evidence type="ECO:0000256" key="1">
    <source>
        <dbReference type="SAM" id="MobiDB-lite"/>
    </source>
</evidence>
<evidence type="ECO:0000313" key="3">
    <source>
        <dbReference type="Proteomes" id="UP001497497"/>
    </source>
</evidence>
<feature type="compositionally biased region" description="Basic residues" evidence="1">
    <location>
        <begin position="71"/>
        <end position="83"/>
    </location>
</feature>
<organism evidence="2 3">
    <name type="scientific">Lymnaea stagnalis</name>
    <name type="common">Great pond snail</name>
    <name type="synonym">Helix stagnalis</name>
    <dbReference type="NCBI Taxonomy" id="6523"/>
    <lineage>
        <taxon>Eukaryota</taxon>
        <taxon>Metazoa</taxon>
        <taxon>Spiralia</taxon>
        <taxon>Lophotrochozoa</taxon>
        <taxon>Mollusca</taxon>
        <taxon>Gastropoda</taxon>
        <taxon>Heterobranchia</taxon>
        <taxon>Euthyneura</taxon>
        <taxon>Panpulmonata</taxon>
        <taxon>Hygrophila</taxon>
        <taxon>Lymnaeoidea</taxon>
        <taxon>Lymnaeidae</taxon>
        <taxon>Lymnaea</taxon>
    </lineage>
</organism>
<proteinExistence type="predicted"/>
<accession>A0AAV2HIY4</accession>
<keyword evidence="3" id="KW-1185">Reference proteome</keyword>
<feature type="compositionally biased region" description="Basic and acidic residues" evidence="1">
    <location>
        <begin position="127"/>
        <end position="142"/>
    </location>
</feature>
<name>A0AAV2HIY4_LYMST</name>
<dbReference type="EMBL" id="CAXITT010000157">
    <property type="protein sequence ID" value="CAL1533975.1"/>
    <property type="molecule type" value="Genomic_DNA"/>
</dbReference>
<protein>
    <submittedName>
        <fullName evidence="2">Uncharacterized protein</fullName>
    </submittedName>
</protein>
<feature type="non-terminal residue" evidence="2">
    <location>
        <position position="142"/>
    </location>
</feature>
<evidence type="ECO:0000313" key="2">
    <source>
        <dbReference type="EMBL" id="CAL1533975.1"/>
    </source>
</evidence>
<feature type="compositionally biased region" description="Polar residues" evidence="1">
    <location>
        <begin position="35"/>
        <end position="58"/>
    </location>
</feature>
<dbReference type="AlphaFoldDB" id="A0AAV2HIY4"/>
<comment type="caution">
    <text evidence="2">The sequence shown here is derived from an EMBL/GenBank/DDBJ whole genome shotgun (WGS) entry which is preliminary data.</text>
</comment>
<gene>
    <name evidence="2" type="ORF">GSLYS_00007935001</name>
</gene>